<organism evidence="3 4">
    <name type="scientific">Vagococcus martis</name>
    <dbReference type="NCBI Taxonomy" id="1768210"/>
    <lineage>
        <taxon>Bacteria</taxon>
        <taxon>Bacillati</taxon>
        <taxon>Bacillota</taxon>
        <taxon>Bacilli</taxon>
        <taxon>Lactobacillales</taxon>
        <taxon>Enterococcaceae</taxon>
        <taxon>Vagococcus</taxon>
    </lineage>
</organism>
<dbReference type="PANTHER" id="PTHR30185">
    <property type="entry name" value="CRYPTIC BETA-GLUCOSIDE BGL OPERON ANTITERMINATOR"/>
    <property type="match status" value="1"/>
</dbReference>
<gene>
    <name evidence="3" type="ORF">BW731_04870</name>
</gene>
<dbReference type="InterPro" id="IPR050661">
    <property type="entry name" value="BglG_antiterminators"/>
</dbReference>
<accession>A0A1V4DGK8</accession>
<name>A0A1V4DGK8_9ENTE</name>
<keyword evidence="4" id="KW-1185">Reference proteome</keyword>
<dbReference type="PANTHER" id="PTHR30185:SF15">
    <property type="entry name" value="CRYPTIC BETA-GLUCOSIDE BGL OPERON ANTITERMINATOR"/>
    <property type="match status" value="1"/>
</dbReference>
<keyword evidence="1" id="KW-0677">Repeat</keyword>
<dbReference type="AlphaFoldDB" id="A0A1V4DGK8"/>
<dbReference type="RefSeq" id="WP_079346241.1">
    <property type="nucleotide sequence ID" value="NZ_MVAB01000001.1"/>
</dbReference>
<dbReference type="InterPro" id="IPR036634">
    <property type="entry name" value="PRD_sf"/>
</dbReference>
<dbReference type="InterPro" id="IPR004341">
    <property type="entry name" value="CAT_RNA-bd_dom"/>
</dbReference>
<dbReference type="GO" id="GO:0003723">
    <property type="term" value="F:RNA binding"/>
    <property type="evidence" value="ECO:0007669"/>
    <property type="project" value="InterPro"/>
</dbReference>
<dbReference type="Proteomes" id="UP000189970">
    <property type="component" value="Unassembled WGS sequence"/>
</dbReference>
<dbReference type="SUPFAM" id="SSF63520">
    <property type="entry name" value="PTS-regulatory domain, PRD"/>
    <property type="match status" value="2"/>
</dbReference>
<proteinExistence type="predicted"/>
<dbReference type="Pfam" id="PF00874">
    <property type="entry name" value="PRD"/>
    <property type="match status" value="2"/>
</dbReference>
<dbReference type="InterPro" id="IPR011608">
    <property type="entry name" value="PRD"/>
</dbReference>
<dbReference type="PROSITE" id="PS51372">
    <property type="entry name" value="PRD_2"/>
    <property type="match status" value="2"/>
</dbReference>
<evidence type="ECO:0000313" key="4">
    <source>
        <dbReference type="Proteomes" id="UP000189970"/>
    </source>
</evidence>
<dbReference type="Pfam" id="PF03123">
    <property type="entry name" value="CAT_RBD"/>
    <property type="match status" value="1"/>
</dbReference>
<dbReference type="InterPro" id="IPR036650">
    <property type="entry name" value="CAT_RNA-bd_dom_sf"/>
</dbReference>
<dbReference type="Gene3D" id="1.10.1790.10">
    <property type="entry name" value="PRD domain"/>
    <property type="match status" value="2"/>
</dbReference>
<dbReference type="EMBL" id="MVAB01000001">
    <property type="protein sequence ID" value="OPF87582.1"/>
    <property type="molecule type" value="Genomic_DNA"/>
</dbReference>
<protein>
    <recommendedName>
        <fullName evidence="2">PRD domain-containing protein</fullName>
    </recommendedName>
</protein>
<feature type="domain" description="PRD" evidence="2">
    <location>
        <begin position="63"/>
        <end position="169"/>
    </location>
</feature>
<evidence type="ECO:0000313" key="3">
    <source>
        <dbReference type="EMBL" id="OPF87582.1"/>
    </source>
</evidence>
<reference evidence="3 4" key="1">
    <citation type="submission" date="2017-02" db="EMBL/GenBank/DDBJ databases">
        <title>Vagococcus cremeus sp. nov., isolated from the small intestine of a marten, Martes flavigula.</title>
        <authorList>
            <person name="Tak E.J."/>
            <person name="Bae J.-W."/>
        </authorList>
    </citation>
    <scope>NUCLEOTIDE SEQUENCE [LARGE SCALE GENOMIC DNA]</scope>
    <source>
        <strain evidence="3 4">D7T301</strain>
    </source>
</reference>
<feature type="domain" description="PRD" evidence="2">
    <location>
        <begin position="170"/>
        <end position="281"/>
    </location>
</feature>
<dbReference type="GO" id="GO:0006355">
    <property type="term" value="P:regulation of DNA-templated transcription"/>
    <property type="evidence" value="ECO:0007669"/>
    <property type="project" value="InterPro"/>
</dbReference>
<evidence type="ECO:0000259" key="2">
    <source>
        <dbReference type="PROSITE" id="PS51372"/>
    </source>
</evidence>
<sequence>MLSIVKSLNNNLVLAVSEHDEEFVLFGKGIGFKKKKNDLVDKSLITKTFLSKDNQNMVAIIESIQPDVLDVTEKIVTYGEGQLNKKLNGSLMIALADHIQCAIDRQKQGIDLPENTMQWEIPFLYSKEHELGKYALEQIKTELEISLPSSEAAFMALHFVNAQDGVESMDETIFITKILKSIVKSIQTLFNVSLKKDSLNYSRFVTHIRYFMNRHLHNKVQESNENEKLFDIIKEQYPKSYACSLVIKEMLNSDYNIDVSNDELIYLIIHIERVVSDTQALD</sequence>
<evidence type="ECO:0000256" key="1">
    <source>
        <dbReference type="ARBA" id="ARBA00022737"/>
    </source>
</evidence>
<comment type="caution">
    <text evidence="3">The sequence shown here is derived from an EMBL/GenBank/DDBJ whole genome shotgun (WGS) entry which is preliminary data.</text>
</comment>
<dbReference type="SUPFAM" id="SSF50151">
    <property type="entry name" value="SacY-like RNA-binding domain"/>
    <property type="match status" value="1"/>
</dbReference>
<dbReference type="Gene3D" id="2.30.24.10">
    <property type="entry name" value="CAT RNA-binding domain"/>
    <property type="match status" value="1"/>
</dbReference>
<dbReference type="SMART" id="SM01061">
    <property type="entry name" value="CAT_RBD"/>
    <property type="match status" value="1"/>
</dbReference>